<dbReference type="OrthoDB" id="4080273at2759"/>
<evidence type="ECO:0000313" key="3">
    <source>
        <dbReference type="Proteomes" id="UP000000267"/>
    </source>
</evidence>
<protein>
    <recommendedName>
        <fullName evidence="4">Protein ECM19</fullName>
    </recommendedName>
</protein>
<dbReference type="Proteomes" id="UP000000267">
    <property type="component" value="Unassembled WGS sequence"/>
</dbReference>
<name>A7TGF5_VANPO</name>
<dbReference type="InParanoid" id="A7TGF5"/>
<dbReference type="HOGENOM" id="CLU_181694_0_0_1"/>
<dbReference type="AlphaFoldDB" id="A7TGF5"/>
<proteinExistence type="predicted"/>
<feature type="compositionally biased region" description="Basic and acidic residues" evidence="1">
    <location>
        <begin position="89"/>
        <end position="102"/>
    </location>
</feature>
<sequence length="102" mass="11528">MSRFNMLNLSAVGVAIVAGIYGGTKFFEPIVIEQLSKDGNLRKDIEIPKYDNEGNPIEPKSVLNLRKEFENIQKEQSLQRGLQEQQPTIEKDSSIFDSSIDK</sequence>
<dbReference type="eggNOG" id="ENOG502S9HI">
    <property type="taxonomic scope" value="Eukaryota"/>
</dbReference>
<reference evidence="2 3" key="1">
    <citation type="journal article" date="2007" name="Proc. Natl. Acad. Sci. U.S.A.">
        <title>Independent sorting-out of thousands of duplicated gene pairs in two yeast species descended from a whole-genome duplication.</title>
        <authorList>
            <person name="Scannell D.R."/>
            <person name="Frank A.C."/>
            <person name="Conant G.C."/>
            <person name="Byrne K.P."/>
            <person name="Woolfit M."/>
            <person name="Wolfe K.H."/>
        </authorList>
    </citation>
    <scope>NUCLEOTIDE SEQUENCE [LARGE SCALE GENOMIC DNA]</scope>
    <source>
        <strain evidence="3">ATCC 22028 / DSM 70294 / BCRC 21397 / CBS 2163 / NBRC 10782 / NRRL Y-8283 / UCD 57-17</strain>
    </source>
</reference>
<gene>
    <name evidence="2" type="ORF">Kpol_1055p82</name>
</gene>
<accession>A7TGF5</accession>
<dbReference type="KEGG" id="vpo:Kpol_1055p82"/>
<feature type="compositionally biased region" description="Polar residues" evidence="1">
    <location>
        <begin position="76"/>
        <end position="88"/>
    </location>
</feature>
<dbReference type="GeneID" id="5547035"/>
<dbReference type="EMBL" id="DS480386">
    <property type="protein sequence ID" value="EDO18725.1"/>
    <property type="molecule type" value="Genomic_DNA"/>
</dbReference>
<dbReference type="PhylomeDB" id="A7TGF5"/>
<feature type="region of interest" description="Disordered" evidence="1">
    <location>
        <begin position="76"/>
        <end position="102"/>
    </location>
</feature>
<organism evidence="3">
    <name type="scientific">Vanderwaltozyma polyspora (strain ATCC 22028 / DSM 70294 / BCRC 21397 / CBS 2163 / NBRC 10782 / NRRL Y-8283 / UCD 57-17)</name>
    <name type="common">Kluyveromyces polysporus</name>
    <dbReference type="NCBI Taxonomy" id="436907"/>
    <lineage>
        <taxon>Eukaryota</taxon>
        <taxon>Fungi</taxon>
        <taxon>Dikarya</taxon>
        <taxon>Ascomycota</taxon>
        <taxon>Saccharomycotina</taxon>
        <taxon>Saccharomycetes</taxon>
        <taxon>Saccharomycetales</taxon>
        <taxon>Saccharomycetaceae</taxon>
        <taxon>Vanderwaltozyma</taxon>
    </lineage>
</organism>
<dbReference type="RefSeq" id="XP_001646583.1">
    <property type="nucleotide sequence ID" value="XM_001646533.1"/>
</dbReference>
<keyword evidence="3" id="KW-1185">Reference proteome</keyword>
<evidence type="ECO:0008006" key="4">
    <source>
        <dbReference type="Google" id="ProtNLM"/>
    </source>
</evidence>
<evidence type="ECO:0000256" key="1">
    <source>
        <dbReference type="SAM" id="MobiDB-lite"/>
    </source>
</evidence>
<evidence type="ECO:0000313" key="2">
    <source>
        <dbReference type="EMBL" id="EDO18725.1"/>
    </source>
</evidence>